<feature type="region of interest" description="Disordered" evidence="1">
    <location>
        <begin position="1"/>
        <end position="20"/>
    </location>
</feature>
<feature type="compositionally biased region" description="Low complexity" evidence="1">
    <location>
        <begin position="41"/>
        <end position="52"/>
    </location>
</feature>
<feature type="compositionally biased region" description="Polar residues" evidence="1">
    <location>
        <begin position="53"/>
        <end position="70"/>
    </location>
</feature>
<organism evidence="2 3">
    <name type="scientific">Pisolithus tinctorius Marx 270</name>
    <dbReference type="NCBI Taxonomy" id="870435"/>
    <lineage>
        <taxon>Eukaryota</taxon>
        <taxon>Fungi</taxon>
        <taxon>Dikarya</taxon>
        <taxon>Basidiomycota</taxon>
        <taxon>Agaricomycotina</taxon>
        <taxon>Agaricomycetes</taxon>
        <taxon>Agaricomycetidae</taxon>
        <taxon>Boletales</taxon>
        <taxon>Sclerodermatineae</taxon>
        <taxon>Pisolithaceae</taxon>
        <taxon>Pisolithus</taxon>
    </lineage>
</organism>
<reference evidence="3" key="2">
    <citation type="submission" date="2015-01" db="EMBL/GenBank/DDBJ databases">
        <title>Evolutionary Origins and Diversification of the Mycorrhizal Mutualists.</title>
        <authorList>
            <consortium name="DOE Joint Genome Institute"/>
            <consortium name="Mycorrhizal Genomics Consortium"/>
            <person name="Kohler A."/>
            <person name="Kuo A."/>
            <person name="Nagy L.G."/>
            <person name="Floudas D."/>
            <person name="Copeland A."/>
            <person name="Barry K.W."/>
            <person name="Cichocki N."/>
            <person name="Veneault-Fourrey C."/>
            <person name="LaButti K."/>
            <person name="Lindquist E.A."/>
            <person name="Lipzen A."/>
            <person name="Lundell T."/>
            <person name="Morin E."/>
            <person name="Murat C."/>
            <person name="Riley R."/>
            <person name="Ohm R."/>
            <person name="Sun H."/>
            <person name="Tunlid A."/>
            <person name="Henrissat B."/>
            <person name="Grigoriev I.V."/>
            <person name="Hibbett D.S."/>
            <person name="Martin F."/>
        </authorList>
    </citation>
    <scope>NUCLEOTIDE SEQUENCE [LARGE SCALE GENOMIC DNA]</scope>
    <source>
        <strain evidence="3">Marx 270</strain>
    </source>
</reference>
<accession>A0A0C3NSK7</accession>
<dbReference type="EMBL" id="KN832017">
    <property type="protein sequence ID" value="KIN98258.1"/>
    <property type="molecule type" value="Genomic_DNA"/>
</dbReference>
<proteinExistence type="predicted"/>
<reference evidence="2 3" key="1">
    <citation type="submission" date="2014-04" db="EMBL/GenBank/DDBJ databases">
        <authorList>
            <consortium name="DOE Joint Genome Institute"/>
            <person name="Kuo A."/>
            <person name="Kohler A."/>
            <person name="Costa M.D."/>
            <person name="Nagy L.G."/>
            <person name="Floudas D."/>
            <person name="Copeland A."/>
            <person name="Barry K.W."/>
            <person name="Cichocki N."/>
            <person name="Veneault-Fourrey C."/>
            <person name="LaButti K."/>
            <person name="Lindquist E.A."/>
            <person name="Lipzen A."/>
            <person name="Lundell T."/>
            <person name="Morin E."/>
            <person name="Murat C."/>
            <person name="Sun H."/>
            <person name="Tunlid A."/>
            <person name="Henrissat B."/>
            <person name="Grigoriev I.V."/>
            <person name="Hibbett D.S."/>
            <person name="Martin F."/>
            <person name="Nordberg H.P."/>
            <person name="Cantor M.N."/>
            <person name="Hua S.X."/>
        </authorList>
    </citation>
    <scope>NUCLEOTIDE SEQUENCE [LARGE SCALE GENOMIC DNA]</scope>
    <source>
        <strain evidence="2 3">Marx 270</strain>
    </source>
</reference>
<feature type="region of interest" description="Disordered" evidence="1">
    <location>
        <begin position="37"/>
        <end position="70"/>
    </location>
</feature>
<sequence>MQREKCDCTNSNFGHKPPGLPGFDGLAILLPFGKQRTQAVTSQRSRLRTQSSADKSNSDSLRPNVRGSSRHLTIVPSHRNGATACSSSDYFCTGSGVMTILSPHPTHLRSNLARSSNYKPSSCHVVTTAGIKS</sequence>
<evidence type="ECO:0000313" key="2">
    <source>
        <dbReference type="EMBL" id="KIN98258.1"/>
    </source>
</evidence>
<dbReference type="HOGENOM" id="CLU_1907549_0_0_1"/>
<name>A0A0C3NSK7_PISTI</name>
<protein>
    <submittedName>
        <fullName evidence="2">Uncharacterized protein</fullName>
    </submittedName>
</protein>
<dbReference type="AlphaFoldDB" id="A0A0C3NSK7"/>
<keyword evidence="3" id="KW-1185">Reference proteome</keyword>
<dbReference type="Proteomes" id="UP000054217">
    <property type="component" value="Unassembled WGS sequence"/>
</dbReference>
<evidence type="ECO:0000313" key="3">
    <source>
        <dbReference type="Proteomes" id="UP000054217"/>
    </source>
</evidence>
<gene>
    <name evidence="2" type="ORF">M404DRAFT_1005392</name>
</gene>
<evidence type="ECO:0000256" key="1">
    <source>
        <dbReference type="SAM" id="MobiDB-lite"/>
    </source>
</evidence>
<dbReference type="InParanoid" id="A0A0C3NSK7"/>